<sequence length="889" mass="103682">MANISDFSTDQVFRSLEDLKNWVQNIARSQGYVTVTKRSKATTFGFKSKVFLCCDRSGIPRSKNAETKKINCPFELIAKYLKAQDGWKLHVIRDDHNHEPSMYMEGHSFAMRLSDKETRLVHDLTELNVKPLDILSTIKQQNENNVSSLKTIFNCRHKFMISQREGRSPIQNVMHILHTKGYNYEYRLNESTNELEELFFMHPISLQMWQAFLYVVLMDATYKTNKYNLPFLEIVGVTSTRLTFSIAFAFMHSEKTSNCAWALTCLKLTINDSFCPRVIVTDRDLALMKACEDVFPQSNHLLCRWHIFNDITKHCRKRIKSDKTWGSLHPIWKKLVESPTPSAYMQAYADLQSCFWVSLQYLYPDKFVSLWIDKSTNFGNSITNRVESQHAKLKKHLASRKRDLDKFIYVIETVVQSQDTAIKESFTRSIIIRKPKFKDEIFNSLRHHVSEHALDKILEELCRLKGFVPTPENCGCQLRTCFGLPCAHELAMYVDAGSPIPLDSIDIFWRTLDFKPFVFVDYGNLNVDDHMQRWKEKFNNQPDHVKYSYIRKMEEIIDPSKIMINEPSVKKNNRGRPKVKRGHHQSQAPHRYSCSKLNQEPPRHSSSFFDLNDEPNRHSSSFFDLNDEPTRHNSSFFDLNDEPTRHNSSFFDLNDEPTRHNSSFFDLNDEPTRHNSSFFDLNDEPARHSSFFMGMNEEPIDQCSYQFDLKEKAAKEHSSLLKEIPSIFHPYITRIQNVRGDGNCGFRSVAVCLGYDENEWLFIRQQLYDELLTSYEDYSRVFIGCNGVLDSLSFFMTDRTAPPEHYMLMPETGILIANRFGVIVQFLITVGPVTFFPLWRGPSEFQNHRVLTFALVYINHYVMVQLEGEYPMPPISALWIRHKDPSAAE</sequence>
<protein>
    <recommendedName>
        <fullName evidence="2">MULE transposase domain-containing protein</fullName>
    </recommendedName>
</protein>
<accession>A0A9R1XGJ8</accession>
<dbReference type="Pfam" id="PF10551">
    <property type="entry name" value="MULE"/>
    <property type="match status" value="1"/>
</dbReference>
<dbReference type="GO" id="GO:0010106">
    <property type="term" value="P:cellular response to iron ion starvation"/>
    <property type="evidence" value="ECO:0007669"/>
    <property type="project" value="InterPro"/>
</dbReference>
<organism evidence="3 4">
    <name type="scientific">Lactuca sativa</name>
    <name type="common">Garden lettuce</name>
    <dbReference type="NCBI Taxonomy" id="4236"/>
    <lineage>
        <taxon>Eukaryota</taxon>
        <taxon>Viridiplantae</taxon>
        <taxon>Streptophyta</taxon>
        <taxon>Embryophyta</taxon>
        <taxon>Tracheophyta</taxon>
        <taxon>Spermatophyta</taxon>
        <taxon>Magnoliopsida</taxon>
        <taxon>eudicotyledons</taxon>
        <taxon>Gunneridae</taxon>
        <taxon>Pentapetalae</taxon>
        <taxon>asterids</taxon>
        <taxon>campanulids</taxon>
        <taxon>Asterales</taxon>
        <taxon>Asteraceae</taxon>
        <taxon>Cichorioideae</taxon>
        <taxon>Cichorieae</taxon>
        <taxon>Lactucinae</taxon>
        <taxon>Lactuca</taxon>
    </lineage>
</organism>
<dbReference type="AlphaFoldDB" id="A0A9R1XGJ8"/>
<dbReference type="Proteomes" id="UP000235145">
    <property type="component" value="Unassembled WGS sequence"/>
</dbReference>
<feature type="domain" description="MULE transposase" evidence="2">
    <location>
        <begin position="215"/>
        <end position="309"/>
    </location>
</feature>
<dbReference type="GO" id="GO:0045944">
    <property type="term" value="P:positive regulation of transcription by RNA polymerase II"/>
    <property type="evidence" value="ECO:0007669"/>
    <property type="project" value="InterPro"/>
</dbReference>
<comment type="caution">
    <text evidence="3">The sequence shown here is derived from an EMBL/GenBank/DDBJ whole genome shotgun (WGS) entry which is preliminary data.</text>
</comment>
<keyword evidence="4" id="KW-1185">Reference proteome</keyword>
<evidence type="ECO:0000256" key="1">
    <source>
        <dbReference type="SAM" id="MobiDB-lite"/>
    </source>
</evidence>
<dbReference type="GO" id="GO:0000981">
    <property type="term" value="F:DNA-binding transcription factor activity, RNA polymerase II-specific"/>
    <property type="evidence" value="ECO:0007669"/>
    <property type="project" value="InterPro"/>
</dbReference>
<name>A0A9R1XGJ8_LACSA</name>
<dbReference type="PANTHER" id="PTHR31569">
    <property type="entry name" value="SWIM-TYPE DOMAIN-CONTAINING PROTEIN"/>
    <property type="match status" value="1"/>
</dbReference>
<dbReference type="Pfam" id="PF08731">
    <property type="entry name" value="AFT"/>
    <property type="match status" value="1"/>
</dbReference>
<dbReference type="InterPro" id="IPR018289">
    <property type="entry name" value="MULE_transposase_dom"/>
</dbReference>
<reference evidence="3 4" key="1">
    <citation type="journal article" date="2017" name="Nat. Commun.">
        <title>Genome assembly with in vitro proximity ligation data and whole-genome triplication in lettuce.</title>
        <authorList>
            <person name="Reyes-Chin-Wo S."/>
            <person name="Wang Z."/>
            <person name="Yang X."/>
            <person name="Kozik A."/>
            <person name="Arikit S."/>
            <person name="Song C."/>
            <person name="Xia L."/>
            <person name="Froenicke L."/>
            <person name="Lavelle D.O."/>
            <person name="Truco M.J."/>
            <person name="Xia R."/>
            <person name="Zhu S."/>
            <person name="Xu C."/>
            <person name="Xu H."/>
            <person name="Xu X."/>
            <person name="Cox K."/>
            <person name="Korf I."/>
            <person name="Meyers B.C."/>
            <person name="Michelmore R.W."/>
        </authorList>
    </citation>
    <scope>NUCLEOTIDE SEQUENCE [LARGE SCALE GENOMIC DNA]</scope>
    <source>
        <strain evidence="4">cv. Salinas</strain>
        <tissue evidence="3">Seedlings</tissue>
    </source>
</reference>
<feature type="compositionally biased region" description="Basic residues" evidence="1">
    <location>
        <begin position="571"/>
        <end position="584"/>
    </location>
</feature>
<proteinExistence type="predicted"/>
<dbReference type="EMBL" id="NBSK02000004">
    <property type="protein sequence ID" value="KAJ0213805.1"/>
    <property type="molecule type" value="Genomic_DNA"/>
</dbReference>
<evidence type="ECO:0000313" key="4">
    <source>
        <dbReference type="Proteomes" id="UP000235145"/>
    </source>
</evidence>
<dbReference type="Gene3D" id="3.90.70.80">
    <property type="match status" value="1"/>
</dbReference>
<feature type="region of interest" description="Disordered" evidence="1">
    <location>
        <begin position="566"/>
        <end position="605"/>
    </location>
</feature>
<evidence type="ECO:0000313" key="3">
    <source>
        <dbReference type="EMBL" id="KAJ0213805.1"/>
    </source>
</evidence>
<evidence type="ECO:0000259" key="2">
    <source>
        <dbReference type="Pfam" id="PF10551"/>
    </source>
</evidence>
<dbReference type="InterPro" id="IPR014842">
    <property type="entry name" value="AFT"/>
</dbReference>
<dbReference type="InterPro" id="IPR052579">
    <property type="entry name" value="Zinc_finger_SWIM"/>
</dbReference>
<dbReference type="PANTHER" id="PTHR31569:SF4">
    <property type="entry name" value="SWIM-TYPE DOMAIN-CONTAINING PROTEIN"/>
    <property type="match status" value="1"/>
</dbReference>
<dbReference type="CDD" id="cd22744">
    <property type="entry name" value="OTU"/>
    <property type="match status" value="1"/>
</dbReference>
<gene>
    <name evidence="3" type="ORF">LSAT_V11C400200900</name>
</gene>